<organism evidence="1 2">
    <name type="scientific">Bacillus phage Leo2</name>
    <dbReference type="NCBI Taxonomy" id="1815973"/>
    <lineage>
        <taxon>Viruses</taxon>
        <taxon>Duplodnaviria</taxon>
        <taxon>Heunggongvirae</taxon>
        <taxon>Uroviricota</taxon>
        <taxon>Caudoviricetes</taxon>
        <taxon>Ehrlichviridae</taxon>
        <taxon>Andromedavirus</taxon>
        <taxon>Andromedavirus leo2</taxon>
    </lineage>
</organism>
<evidence type="ECO:0000313" key="1">
    <source>
        <dbReference type="EMBL" id="AMR60042.1"/>
    </source>
</evidence>
<keyword evidence="2" id="KW-1185">Reference proteome</keyword>
<proteinExistence type="predicted"/>
<protein>
    <submittedName>
        <fullName evidence="1">Uncharacterized protein</fullName>
    </submittedName>
</protein>
<name>A0A1S5QTL0_9CAUD</name>
<reference evidence="2" key="1">
    <citation type="submission" date="2016-02" db="EMBL/GenBank/DDBJ databases">
        <authorList>
            <person name="Morales N."/>
            <person name="Badran S."/>
            <person name="Schick P."/>
            <person name="Jacoby B."/>
            <person name="Reddi K."/>
            <person name="Villella W."/>
            <person name="Sanders E.R."/>
            <person name="Lorenz T.C."/>
        </authorList>
    </citation>
    <scope>NUCLEOTIDE SEQUENCE [LARGE SCALE GENOMIC DNA]</scope>
</reference>
<sequence>MSHLLYTTQEDLQKYQSGYPAHMIDKTLKDNLVQIHLMSSPDRELTSHVPVIVNPDLNYIIYDDEGLKGLHLVRQK</sequence>
<accession>A0A1S5QTL0</accession>
<dbReference type="EMBL" id="KU836751">
    <property type="protein sequence ID" value="AMR60042.1"/>
    <property type="molecule type" value="Genomic_DNA"/>
</dbReference>
<gene>
    <name evidence="1" type="ORF">LEO2_2</name>
</gene>
<evidence type="ECO:0000313" key="2">
    <source>
        <dbReference type="Proteomes" id="UP000223773"/>
    </source>
</evidence>
<dbReference type="Proteomes" id="UP000223773">
    <property type="component" value="Segment"/>
</dbReference>